<dbReference type="Pfam" id="PF00172">
    <property type="entry name" value="Zn_clus"/>
    <property type="match status" value="1"/>
</dbReference>
<name>A0A9P8P2W3_9ASCO</name>
<keyword evidence="2" id="KW-0479">Metal-binding</keyword>
<dbReference type="Proteomes" id="UP000769157">
    <property type="component" value="Unassembled WGS sequence"/>
</dbReference>
<feature type="region of interest" description="Disordered" evidence="6">
    <location>
        <begin position="573"/>
        <end position="604"/>
    </location>
</feature>
<evidence type="ECO:0000259" key="7">
    <source>
        <dbReference type="PROSITE" id="PS50048"/>
    </source>
</evidence>
<dbReference type="PROSITE" id="PS50048">
    <property type="entry name" value="ZN2_CY6_FUNGAL_2"/>
    <property type="match status" value="1"/>
</dbReference>
<evidence type="ECO:0000256" key="4">
    <source>
        <dbReference type="ARBA" id="ARBA00023163"/>
    </source>
</evidence>
<dbReference type="GO" id="GO:0008270">
    <property type="term" value="F:zinc ion binding"/>
    <property type="evidence" value="ECO:0007669"/>
    <property type="project" value="InterPro"/>
</dbReference>
<dbReference type="RefSeq" id="XP_046060040.1">
    <property type="nucleotide sequence ID" value="XM_046206256.1"/>
</dbReference>
<dbReference type="SMART" id="SM00066">
    <property type="entry name" value="GAL4"/>
    <property type="match status" value="1"/>
</dbReference>
<keyword evidence="4" id="KW-0804">Transcription</keyword>
<evidence type="ECO:0000256" key="5">
    <source>
        <dbReference type="ARBA" id="ARBA00023242"/>
    </source>
</evidence>
<protein>
    <recommendedName>
        <fullName evidence="7">Zn(2)-C6 fungal-type domain-containing protein</fullName>
    </recommendedName>
</protein>
<proteinExistence type="predicted"/>
<dbReference type="PANTHER" id="PTHR47338">
    <property type="entry name" value="ZN(II)2CYS6 TRANSCRIPTION FACTOR (EUROFUNG)-RELATED"/>
    <property type="match status" value="1"/>
</dbReference>
<organism evidence="8 9">
    <name type="scientific">Ogataea philodendri</name>
    <dbReference type="NCBI Taxonomy" id="1378263"/>
    <lineage>
        <taxon>Eukaryota</taxon>
        <taxon>Fungi</taxon>
        <taxon>Dikarya</taxon>
        <taxon>Ascomycota</taxon>
        <taxon>Saccharomycotina</taxon>
        <taxon>Pichiomycetes</taxon>
        <taxon>Pichiales</taxon>
        <taxon>Pichiaceae</taxon>
        <taxon>Ogataea</taxon>
    </lineage>
</organism>
<dbReference type="SUPFAM" id="SSF57701">
    <property type="entry name" value="Zn2/Cys6 DNA-binding domain"/>
    <property type="match status" value="1"/>
</dbReference>
<evidence type="ECO:0000313" key="8">
    <source>
        <dbReference type="EMBL" id="KAH3663704.1"/>
    </source>
</evidence>
<dbReference type="AlphaFoldDB" id="A0A9P8P2W3"/>
<keyword evidence="5" id="KW-0539">Nucleus</keyword>
<evidence type="ECO:0000313" key="9">
    <source>
        <dbReference type="Proteomes" id="UP000769157"/>
    </source>
</evidence>
<gene>
    <name evidence="8" type="ORF">OGAPHI_005105</name>
</gene>
<comment type="caution">
    <text evidence="8">The sequence shown here is derived from an EMBL/GenBank/DDBJ whole genome shotgun (WGS) entry which is preliminary data.</text>
</comment>
<evidence type="ECO:0000256" key="1">
    <source>
        <dbReference type="ARBA" id="ARBA00004123"/>
    </source>
</evidence>
<evidence type="ECO:0000256" key="3">
    <source>
        <dbReference type="ARBA" id="ARBA00023015"/>
    </source>
</evidence>
<dbReference type="EMBL" id="JAEUBE010000366">
    <property type="protein sequence ID" value="KAH3663704.1"/>
    <property type="molecule type" value="Genomic_DNA"/>
</dbReference>
<feature type="compositionally biased region" description="Acidic residues" evidence="6">
    <location>
        <begin position="575"/>
        <end position="593"/>
    </location>
</feature>
<keyword evidence="3" id="KW-0805">Transcription regulation</keyword>
<reference evidence="8" key="1">
    <citation type="journal article" date="2021" name="Open Biol.">
        <title>Shared evolutionary footprints suggest mitochondrial oxidative damage underlies multiple complex I losses in fungi.</title>
        <authorList>
            <person name="Schikora-Tamarit M.A."/>
            <person name="Marcet-Houben M."/>
            <person name="Nosek J."/>
            <person name="Gabaldon T."/>
        </authorList>
    </citation>
    <scope>NUCLEOTIDE SEQUENCE</scope>
    <source>
        <strain evidence="8">CBS6075</strain>
    </source>
</reference>
<feature type="domain" description="Zn(2)-C6 fungal-type" evidence="7">
    <location>
        <begin position="15"/>
        <end position="44"/>
    </location>
</feature>
<evidence type="ECO:0000256" key="2">
    <source>
        <dbReference type="ARBA" id="ARBA00022723"/>
    </source>
</evidence>
<reference evidence="8" key="2">
    <citation type="submission" date="2021-01" db="EMBL/GenBank/DDBJ databases">
        <authorList>
            <person name="Schikora-Tamarit M.A."/>
        </authorList>
    </citation>
    <scope>NUCLEOTIDE SEQUENCE</scope>
    <source>
        <strain evidence="8">CBS6075</strain>
    </source>
</reference>
<sequence>MKKRILESKKVVPVSCLECRRRKIKCDRGIVCKSCERKKLKCEYPETFRSIKISPPKPKIVAIPDHDTGLSEVDRLRKSNLALSSRVKQLERKIAATPYSPIANYVTAPYIENGHMTMIANTSVELPKLFEDPALNNQLISHLIDCYFEINEVRFFDINKNAIIDGIETLDTTYEGLELVMLVCSMMLFVLDYTFDSKRQDIIDFDTTVERPQMVSTLLDKFREYRALCKYSRGEVKMKAMCLVLQNRFVERDESFSITAEVFSSYSGCDHVAAIFVKFEHLYLLRSLILDEPPVLSPAWVNVKETSKFDPKDHVENLNINPATDLMDLIVRVIDSKLKLRRDNFLIMELLFRIQKKEAEIQNLRHARKTNLEHYEEINTVLSSQMKVLFLLYYCALKIRSFLPPSDYQLESMVKILNHMIELSVWFESEPSADCVPVRNYVMLIMCDLLQMFNGILYHKHVNPKTVELIMNKFEKVASYQTFDAELLEIVSDKVQKLLAYRQTSKHSNFVYRDEVVIIERFAKSKYQGSRARSAQTGKASGKPINFVLDFYENDTVGYEKFIPDTVDEVLGAVDDQDTMDDQDEREDRDDPVDQMGSPTSLADASNFVEPMTKDFATIMGADYNYPDLWLSSSGDLATKSFEVTDIGALSSTSNKSTSFYATDQDAANFGDSMIKSSMELNGYGYNQFMDVDGFPEELEACCLPSAPLETAVETSSDTVGAGNGKDPLKLDLYSGAPSCFIGDDSSCLIVGLVVVDVPDVEADGSVVCILGFGKLEAAGTKLRASCGSGCNGGAAASFCS</sequence>
<dbReference type="OrthoDB" id="1747771at2759"/>
<dbReference type="Gene3D" id="4.10.240.10">
    <property type="entry name" value="Zn(2)-C6 fungal-type DNA-binding domain"/>
    <property type="match status" value="1"/>
</dbReference>
<dbReference type="GeneID" id="70237069"/>
<dbReference type="InterPro" id="IPR001138">
    <property type="entry name" value="Zn2Cys6_DnaBD"/>
</dbReference>
<dbReference type="GO" id="GO:0005634">
    <property type="term" value="C:nucleus"/>
    <property type="evidence" value="ECO:0007669"/>
    <property type="project" value="UniProtKB-SubCell"/>
</dbReference>
<dbReference type="CDD" id="cd00067">
    <property type="entry name" value="GAL4"/>
    <property type="match status" value="1"/>
</dbReference>
<evidence type="ECO:0000256" key="6">
    <source>
        <dbReference type="SAM" id="MobiDB-lite"/>
    </source>
</evidence>
<keyword evidence="9" id="KW-1185">Reference proteome</keyword>
<dbReference type="InterPro" id="IPR036864">
    <property type="entry name" value="Zn2-C6_fun-type_DNA-bd_sf"/>
</dbReference>
<comment type="subcellular location">
    <subcellularLocation>
        <location evidence="1">Nucleus</location>
    </subcellularLocation>
</comment>
<dbReference type="GO" id="GO:0000981">
    <property type="term" value="F:DNA-binding transcription factor activity, RNA polymerase II-specific"/>
    <property type="evidence" value="ECO:0007669"/>
    <property type="project" value="InterPro"/>
</dbReference>
<dbReference type="PANTHER" id="PTHR47338:SF5">
    <property type="entry name" value="ZN(II)2CYS6 TRANSCRIPTION FACTOR (EUROFUNG)"/>
    <property type="match status" value="1"/>
</dbReference>
<dbReference type="PROSITE" id="PS00463">
    <property type="entry name" value="ZN2_CY6_FUNGAL_1"/>
    <property type="match status" value="1"/>
</dbReference>
<dbReference type="InterPro" id="IPR050815">
    <property type="entry name" value="TF_fung"/>
</dbReference>
<accession>A0A9P8P2W3</accession>